<dbReference type="EMBL" id="UYSG01003451">
    <property type="protein sequence ID" value="VDL58116.1"/>
    <property type="molecule type" value="Genomic_DNA"/>
</dbReference>
<evidence type="ECO:0000313" key="3">
    <source>
        <dbReference type="WBParaSite" id="HDID_0000580001-mRNA-1"/>
    </source>
</evidence>
<gene>
    <name evidence="1" type="ORF">HDID_LOCUS5798</name>
</gene>
<evidence type="ECO:0000313" key="2">
    <source>
        <dbReference type="Proteomes" id="UP000274504"/>
    </source>
</evidence>
<evidence type="ECO:0000313" key="1">
    <source>
        <dbReference type="EMBL" id="VDL58116.1"/>
    </source>
</evidence>
<dbReference type="Proteomes" id="UP000274504">
    <property type="component" value="Unassembled WGS sequence"/>
</dbReference>
<organism evidence="3">
    <name type="scientific">Hymenolepis diminuta</name>
    <name type="common">Rat tapeworm</name>
    <dbReference type="NCBI Taxonomy" id="6216"/>
    <lineage>
        <taxon>Eukaryota</taxon>
        <taxon>Metazoa</taxon>
        <taxon>Spiralia</taxon>
        <taxon>Lophotrochozoa</taxon>
        <taxon>Platyhelminthes</taxon>
        <taxon>Cestoda</taxon>
        <taxon>Eucestoda</taxon>
        <taxon>Cyclophyllidea</taxon>
        <taxon>Hymenolepididae</taxon>
        <taxon>Hymenolepis</taxon>
    </lineage>
</organism>
<proteinExistence type="predicted"/>
<dbReference type="AlphaFoldDB" id="A0A0R3SLI5"/>
<accession>A0A0R3SLI5</accession>
<reference evidence="3" key="1">
    <citation type="submission" date="2017-02" db="UniProtKB">
        <authorList>
            <consortium name="WormBaseParasite"/>
        </authorList>
    </citation>
    <scope>IDENTIFICATION</scope>
</reference>
<protein>
    <submittedName>
        <fullName evidence="3">Secreted protein</fullName>
    </submittedName>
</protein>
<reference evidence="1 2" key="2">
    <citation type="submission" date="2018-11" db="EMBL/GenBank/DDBJ databases">
        <authorList>
            <consortium name="Pathogen Informatics"/>
        </authorList>
    </citation>
    <scope>NUCLEOTIDE SEQUENCE [LARGE SCALE GENOMIC DNA]</scope>
</reference>
<name>A0A0R3SLI5_HYMDI</name>
<dbReference type="WBParaSite" id="HDID_0000580001-mRNA-1">
    <property type="protein sequence ID" value="HDID_0000580001-mRNA-1"/>
    <property type="gene ID" value="HDID_0000580001"/>
</dbReference>
<sequence>MFLVLQTAFNSNSLPLLKSMLFVNQKLKLFAIVTMCALRVHSRDLCRDYSAADCKTEMDGEICLLKVTFRRPAGEDKFFAFYSILDSFFSYVINWGSLNI</sequence>